<dbReference type="PANTHER" id="PTHR21974:SF2">
    <property type="entry name" value="RE15880P"/>
    <property type="match status" value="1"/>
</dbReference>
<evidence type="ECO:0000313" key="3">
    <source>
        <dbReference type="EMBL" id="KAH7034767.1"/>
    </source>
</evidence>
<keyword evidence="1" id="KW-0175">Coiled coil</keyword>
<sequence length="345" mass="38652">MQAELKRVNAELKKLELARKKELKEHENYRDSVMKRFAYRVGGKTDKFAAKAAKEEKEYFDVLQKLQQQTDQKNTIESMIADGNQIKSGLENQTQAHKQAQLDLDSLYQGIFQGTTPDFPEEDSLEKSAEAASQAHHQASLEAKNCEQVFNMLNDAWNALRQAAAYIEEALSHSRMDMFGGGTMSDMMERNALSKAQNSIHRAEMLTTQAQRLSPHVKDLPSVGIDHGNIMSDVFFDNIFTDMAFHDKIKNSRTQLQRAVAACEQQIDAARERSTAAQHEMQQRWDALLTARNQLQKAREQIFERVLGGQQGQASAPAPPGPSHAAGTDNKGSNNPFDQPPAYSS</sequence>
<dbReference type="EMBL" id="JAGTJQ010000003">
    <property type="protein sequence ID" value="KAH7034767.1"/>
    <property type="molecule type" value="Genomic_DNA"/>
</dbReference>
<dbReference type="AlphaFoldDB" id="A0A9P8YDB4"/>
<evidence type="ECO:0000256" key="1">
    <source>
        <dbReference type="SAM" id="Coils"/>
    </source>
</evidence>
<comment type="caution">
    <text evidence="3">The sequence shown here is derived from an EMBL/GenBank/DDBJ whole genome shotgun (WGS) entry which is preliminary data.</text>
</comment>
<dbReference type="RefSeq" id="XP_046014860.1">
    <property type="nucleotide sequence ID" value="XM_046156481.1"/>
</dbReference>
<name>A0A9P8YDB4_9PEZI</name>
<dbReference type="PANTHER" id="PTHR21974">
    <property type="entry name" value="RE15880P"/>
    <property type="match status" value="1"/>
</dbReference>
<evidence type="ECO:0000313" key="4">
    <source>
        <dbReference type="Proteomes" id="UP000756346"/>
    </source>
</evidence>
<feature type="coiled-coil region" evidence="1">
    <location>
        <begin position="246"/>
        <end position="280"/>
    </location>
</feature>
<feature type="region of interest" description="Disordered" evidence="2">
    <location>
        <begin position="305"/>
        <end position="345"/>
    </location>
</feature>
<dbReference type="OrthoDB" id="2562743at2759"/>
<dbReference type="GeneID" id="70186027"/>
<proteinExistence type="predicted"/>
<feature type="region of interest" description="Disordered" evidence="2">
    <location>
        <begin position="113"/>
        <end position="136"/>
    </location>
</feature>
<gene>
    <name evidence="3" type="ORF">B0I36DRAFT_346657</name>
</gene>
<feature type="compositionally biased region" description="Polar residues" evidence="2">
    <location>
        <begin position="330"/>
        <end position="345"/>
    </location>
</feature>
<evidence type="ECO:0000256" key="2">
    <source>
        <dbReference type="SAM" id="MobiDB-lite"/>
    </source>
</evidence>
<feature type="coiled-coil region" evidence="1">
    <location>
        <begin position="5"/>
        <end position="69"/>
    </location>
</feature>
<reference evidence="3" key="1">
    <citation type="journal article" date="2021" name="Nat. Commun.">
        <title>Genetic determinants of endophytism in the Arabidopsis root mycobiome.</title>
        <authorList>
            <person name="Mesny F."/>
            <person name="Miyauchi S."/>
            <person name="Thiergart T."/>
            <person name="Pickel B."/>
            <person name="Atanasova L."/>
            <person name="Karlsson M."/>
            <person name="Huettel B."/>
            <person name="Barry K.W."/>
            <person name="Haridas S."/>
            <person name="Chen C."/>
            <person name="Bauer D."/>
            <person name="Andreopoulos W."/>
            <person name="Pangilinan J."/>
            <person name="LaButti K."/>
            <person name="Riley R."/>
            <person name="Lipzen A."/>
            <person name="Clum A."/>
            <person name="Drula E."/>
            <person name="Henrissat B."/>
            <person name="Kohler A."/>
            <person name="Grigoriev I.V."/>
            <person name="Martin F.M."/>
            <person name="Hacquard S."/>
        </authorList>
    </citation>
    <scope>NUCLEOTIDE SEQUENCE</scope>
    <source>
        <strain evidence="3">MPI-CAGE-CH-0230</strain>
    </source>
</reference>
<protein>
    <submittedName>
        <fullName evidence="3">Uncharacterized protein</fullName>
    </submittedName>
</protein>
<organism evidence="3 4">
    <name type="scientific">Microdochium trichocladiopsis</name>
    <dbReference type="NCBI Taxonomy" id="1682393"/>
    <lineage>
        <taxon>Eukaryota</taxon>
        <taxon>Fungi</taxon>
        <taxon>Dikarya</taxon>
        <taxon>Ascomycota</taxon>
        <taxon>Pezizomycotina</taxon>
        <taxon>Sordariomycetes</taxon>
        <taxon>Xylariomycetidae</taxon>
        <taxon>Xylariales</taxon>
        <taxon>Microdochiaceae</taxon>
        <taxon>Microdochium</taxon>
    </lineage>
</organism>
<accession>A0A9P8YDB4</accession>
<keyword evidence="4" id="KW-1185">Reference proteome</keyword>
<dbReference type="Proteomes" id="UP000756346">
    <property type="component" value="Unassembled WGS sequence"/>
</dbReference>